<keyword evidence="4" id="KW-0597">Phosphoprotein</keyword>
<evidence type="ECO:0000256" key="5">
    <source>
        <dbReference type="ARBA" id="ARBA00022679"/>
    </source>
</evidence>
<keyword evidence="8 15" id="KW-0418">Kinase</keyword>
<dbReference type="GO" id="GO:0005886">
    <property type="term" value="C:plasma membrane"/>
    <property type="evidence" value="ECO:0007669"/>
    <property type="project" value="TreeGrafter"/>
</dbReference>
<dbReference type="GO" id="GO:0000155">
    <property type="term" value="F:phosphorelay sensor kinase activity"/>
    <property type="evidence" value="ECO:0007669"/>
    <property type="project" value="InterPro"/>
</dbReference>
<organism evidence="15 16">
    <name type="scientific">Natronincola peptidivorans</name>
    <dbReference type="NCBI Taxonomy" id="426128"/>
    <lineage>
        <taxon>Bacteria</taxon>
        <taxon>Bacillati</taxon>
        <taxon>Bacillota</taxon>
        <taxon>Clostridia</taxon>
        <taxon>Peptostreptococcales</taxon>
        <taxon>Natronincolaceae</taxon>
        <taxon>Natronincola</taxon>
    </lineage>
</organism>
<gene>
    <name evidence="15" type="ORF">SAMN05660297_00029</name>
</gene>
<evidence type="ECO:0000256" key="6">
    <source>
        <dbReference type="ARBA" id="ARBA00022692"/>
    </source>
</evidence>
<dbReference type="EC" id="2.7.13.3" evidence="3"/>
<feature type="domain" description="Histidine kinase" evidence="14">
    <location>
        <begin position="215"/>
        <end position="432"/>
    </location>
</feature>
<evidence type="ECO:0000256" key="12">
    <source>
        <dbReference type="ARBA" id="ARBA00023136"/>
    </source>
</evidence>
<keyword evidence="7" id="KW-0547">Nucleotide-binding</keyword>
<dbReference type="InterPro" id="IPR004358">
    <property type="entry name" value="Sig_transdc_His_kin-like_C"/>
</dbReference>
<evidence type="ECO:0000313" key="15">
    <source>
        <dbReference type="EMBL" id="SES63751.1"/>
    </source>
</evidence>
<dbReference type="EMBL" id="FOHU01000001">
    <property type="protein sequence ID" value="SES63751.1"/>
    <property type="molecule type" value="Genomic_DNA"/>
</dbReference>
<dbReference type="Gene3D" id="1.20.120.620">
    <property type="entry name" value="Backbone structure of the membrane domain of e. Coli histidine kinase receptor kdpd"/>
    <property type="match status" value="1"/>
</dbReference>
<evidence type="ECO:0000256" key="9">
    <source>
        <dbReference type="ARBA" id="ARBA00022840"/>
    </source>
</evidence>
<dbReference type="SUPFAM" id="SSF47384">
    <property type="entry name" value="Homodimeric domain of signal transducing histidine kinase"/>
    <property type="match status" value="1"/>
</dbReference>
<dbReference type="SMART" id="SM00387">
    <property type="entry name" value="HATPase_c"/>
    <property type="match status" value="1"/>
</dbReference>
<keyword evidence="6 13" id="KW-0812">Transmembrane</keyword>
<evidence type="ECO:0000256" key="2">
    <source>
        <dbReference type="ARBA" id="ARBA00004141"/>
    </source>
</evidence>
<dbReference type="InterPro" id="IPR003661">
    <property type="entry name" value="HisK_dim/P_dom"/>
</dbReference>
<accession>A0A1H9Y4J4</accession>
<dbReference type="PANTHER" id="PTHR45569">
    <property type="entry name" value="SENSOR PROTEIN KDPD"/>
    <property type="match status" value="1"/>
</dbReference>
<dbReference type="PANTHER" id="PTHR45569:SF1">
    <property type="entry name" value="SENSOR PROTEIN KDPD"/>
    <property type="match status" value="1"/>
</dbReference>
<evidence type="ECO:0000313" key="16">
    <source>
        <dbReference type="Proteomes" id="UP000199568"/>
    </source>
</evidence>
<dbReference type="AlphaFoldDB" id="A0A1H9Y4J4"/>
<dbReference type="SMART" id="SM00388">
    <property type="entry name" value="HisKA"/>
    <property type="match status" value="1"/>
</dbReference>
<keyword evidence="9" id="KW-0067">ATP-binding</keyword>
<protein>
    <recommendedName>
        <fullName evidence="3">histidine kinase</fullName>
        <ecNumber evidence="3">2.7.13.3</ecNumber>
    </recommendedName>
</protein>
<dbReference type="Pfam" id="PF02518">
    <property type="entry name" value="HATPase_c"/>
    <property type="match status" value="1"/>
</dbReference>
<dbReference type="GO" id="GO:0005524">
    <property type="term" value="F:ATP binding"/>
    <property type="evidence" value="ECO:0007669"/>
    <property type="project" value="UniProtKB-KW"/>
</dbReference>
<name>A0A1H9Y4J4_9FIRM</name>
<dbReference type="Pfam" id="PF13493">
    <property type="entry name" value="DUF4118"/>
    <property type="match status" value="1"/>
</dbReference>
<evidence type="ECO:0000256" key="1">
    <source>
        <dbReference type="ARBA" id="ARBA00000085"/>
    </source>
</evidence>
<dbReference type="InterPro" id="IPR005467">
    <property type="entry name" value="His_kinase_dom"/>
</dbReference>
<evidence type="ECO:0000256" key="11">
    <source>
        <dbReference type="ARBA" id="ARBA00023012"/>
    </source>
</evidence>
<dbReference type="InterPro" id="IPR025201">
    <property type="entry name" value="KdpD_TM"/>
</dbReference>
<dbReference type="InterPro" id="IPR038318">
    <property type="entry name" value="KdpD_sf"/>
</dbReference>
<keyword evidence="10 13" id="KW-1133">Transmembrane helix</keyword>
<dbReference type="STRING" id="426128.SAMN05660297_00029"/>
<dbReference type="InterPro" id="IPR003594">
    <property type="entry name" value="HATPase_dom"/>
</dbReference>
<evidence type="ECO:0000256" key="3">
    <source>
        <dbReference type="ARBA" id="ARBA00012438"/>
    </source>
</evidence>
<feature type="transmembrane region" description="Helical" evidence="13">
    <location>
        <begin position="16"/>
        <end position="35"/>
    </location>
</feature>
<evidence type="ECO:0000256" key="4">
    <source>
        <dbReference type="ARBA" id="ARBA00022553"/>
    </source>
</evidence>
<dbReference type="PRINTS" id="PR00344">
    <property type="entry name" value="BCTRLSENSOR"/>
</dbReference>
<dbReference type="InterPro" id="IPR052023">
    <property type="entry name" value="Histidine_kinase_KdpD"/>
</dbReference>
<evidence type="ECO:0000256" key="13">
    <source>
        <dbReference type="SAM" id="Phobius"/>
    </source>
</evidence>
<dbReference type="CDD" id="cd00082">
    <property type="entry name" value="HisKA"/>
    <property type="match status" value="1"/>
</dbReference>
<evidence type="ECO:0000259" key="14">
    <source>
        <dbReference type="PROSITE" id="PS50109"/>
    </source>
</evidence>
<dbReference type="InterPro" id="IPR036097">
    <property type="entry name" value="HisK_dim/P_sf"/>
</dbReference>
<dbReference type="PROSITE" id="PS50109">
    <property type="entry name" value="HIS_KIN"/>
    <property type="match status" value="1"/>
</dbReference>
<sequence>MVFLVGVLVVTVTTKGYFYGIFASVISVLIFNYYFTEPIHTLIIYDSNDVILMVSFLGVSLISGTMTKRFQKQLVIAKQNEHTARLLYKTTESFLNITGQKNIIIQGIDNIYQNTHYNSRVFLSDTGETYTHDSREFITDNMEIIEIPIRGLTKQLGVMEIAYSKENFSFEHELLIKTVVTQMGLSLDREFIYNERENIRIAMEKEKMHSNLLRAISHDLRTPLTGIVGASGVMLENLDQLDKCNVEKLVSGINEEAIWLNSLVENILNMTRISEGKLVIEKNYEVVDDVVYEAIRHVNNLAKTKNISVSVPDEIVTLLIDGKLIVQVLINLVDNAIKHTQENCSIFVHVYTEDDKAVFEVADNGEGIDESIQNSLFNSFITFSSKIIDDKRGIGLGLAICKAIVEAHGGTISVGKAAEGGALFTFKLPLAGGE</sequence>
<dbReference type="Proteomes" id="UP000199568">
    <property type="component" value="Unassembled WGS sequence"/>
</dbReference>
<dbReference type="InterPro" id="IPR036890">
    <property type="entry name" value="HATPase_C_sf"/>
</dbReference>
<evidence type="ECO:0000256" key="8">
    <source>
        <dbReference type="ARBA" id="ARBA00022777"/>
    </source>
</evidence>
<keyword evidence="11" id="KW-0902">Two-component regulatory system</keyword>
<dbReference type="CDD" id="cd00075">
    <property type="entry name" value="HATPase"/>
    <property type="match status" value="1"/>
</dbReference>
<evidence type="ECO:0000256" key="7">
    <source>
        <dbReference type="ARBA" id="ARBA00022741"/>
    </source>
</evidence>
<dbReference type="Gene3D" id="1.10.287.130">
    <property type="match status" value="1"/>
</dbReference>
<keyword evidence="5" id="KW-0808">Transferase</keyword>
<dbReference type="Pfam" id="PF00512">
    <property type="entry name" value="HisKA"/>
    <property type="match status" value="1"/>
</dbReference>
<reference evidence="15 16" key="1">
    <citation type="submission" date="2016-10" db="EMBL/GenBank/DDBJ databases">
        <authorList>
            <person name="de Groot N.N."/>
        </authorList>
    </citation>
    <scope>NUCLEOTIDE SEQUENCE [LARGE SCALE GENOMIC DNA]</scope>
    <source>
        <strain evidence="15 16">DSM 18979</strain>
    </source>
</reference>
<comment type="subcellular location">
    <subcellularLocation>
        <location evidence="2">Membrane</location>
        <topology evidence="2">Multi-pass membrane protein</topology>
    </subcellularLocation>
</comment>
<comment type="catalytic activity">
    <reaction evidence="1">
        <text>ATP + protein L-histidine = ADP + protein N-phospho-L-histidine.</text>
        <dbReference type="EC" id="2.7.13.3"/>
    </reaction>
</comment>
<evidence type="ECO:0000256" key="10">
    <source>
        <dbReference type="ARBA" id="ARBA00022989"/>
    </source>
</evidence>
<dbReference type="FunFam" id="3.30.565.10:FF:000006">
    <property type="entry name" value="Sensor histidine kinase WalK"/>
    <property type="match status" value="1"/>
</dbReference>
<dbReference type="Gene3D" id="3.30.565.10">
    <property type="entry name" value="Histidine kinase-like ATPase, C-terminal domain"/>
    <property type="match status" value="1"/>
</dbReference>
<dbReference type="SUPFAM" id="SSF55874">
    <property type="entry name" value="ATPase domain of HSP90 chaperone/DNA topoisomerase II/histidine kinase"/>
    <property type="match status" value="1"/>
</dbReference>
<proteinExistence type="predicted"/>
<keyword evidence="12 13" id="KW-0472">Membrane</keyword>
<keyword evidence="16" id="KW-1185">Reference proteome</keyword>
<feature type="transmembrane region" description="Helical" evidence="13">
    <location>
        <begin position="47"/>
        <end position="66"/>
    </location>
</feature>